<organism evidence="1 2">
    <name type="scientific">Rhipicephalus microplus</name>
    <name type="common">Cattle tick</name>
    <name type="synonym">Boophilus microplus</name>
    <dbReference type="NCBI Taxonomy" id="6941"/>
    <lineage>
        <taxon>Eukaryota</taxon>
        <taxon>Metazoa</taxon>
        <taxon>Ecdysozoa</taxon>
        <taxon>Arthropoda</taxon>
        <taxon>Chelicerata</taxon>
        <taxon>Arachnida</taxon>
        <taxon>Acari</taxon>
        <taxon>Parasitiformes</taxon>
        <taxon>Ixodida</taxon>
        <taxon>Ixodoidea</taxon>
        <taxon>Ixodidae</taxon>
        <taxon>Rhipicephalinae</taxon>
        <taxon>Rhipicephalus</taxon>
        <taxon>Boophilus</taxon>
    </lineage>
</organism>
<dbReference type="PANTHER" id="PTHR47642:SF5">
    <property type="entry name" value="ATP-DEPENDENT DNA HELICASE"/>
    <property type="match status" value="1"/>
</dbReference>
<comment type="caution">
    <text evidence="1">The sequence shown here is derived from an EMBL/GenBank/DDBJ whole genome shotgun (WGS) entry which is preliminary data.</text>
</comment>
<dbReference type="EMBL" id="JABSTU010000006">
    <property type="protein sequence ID" value="KAH8028478.1"/>
    <property type="molecule type" value="Genomic_DNA"/>
</dbReference>
<keyword evidence="2" id="KW-1185">Reference proteome</keyword>
<accession>A0A9J6E2F2</accession>
<sequence>MPKTLERVAQLLTLDTTLLRRPRTQTHQHTHTCYKRSGTKCRFRVPFMPSNETRIVVPFPPAPKGDDAESEWERQRVKALKKKYDEMHESLESGDFEDLASFLRAFGLHSEKEFMDVLRGGLWRPCVHHRRTPAEKFVNAFNAWIGRVLDSNMDMQIILDHYACAFYVVDYVNKSDRGMSNLKRILAEILKTNPNDDIEADMSHKSREVVYVPTCCPEERVRVRKTRAELEALPPGSTDVWKANFVQKYEARLPTLSDVCLADFASKYQPAKGDCRYVLRVRPAVILYRGYNPGNDVESYMRENVLLYVPF</sequence>
<reference evidence="1" key="2">
    <citation type="submission" date="2021-09" db="EMBL/GenBank/DDBJ databases">
        <authorList>
            <person name="Jia N."/>
            <person name="Wang J."/>
            <person name="Shi W."/>
            <person name="Du L."/>
            <person name="Sun Y."/>
            <person name="Zhan W."/>
            <person name="Jiang J."/>
            <person name="Wang Q."/>
            <person name="Zhang B."/>
            <person name="Ji P."/>
            <person name="Sakyi L.B."/>
            <person name="Cui X."/>
            <person name="Yuan T."/>
            <person name="Jiang B."/>
            <person name="Yang W."/>
            <person name="Lam T.T.-Y."/>
            <person name="Chang Q."/>
            <person name="Ding S."/>
            <person name="Wang X."/>
            <person name="Zhu J."/>
            <person name="Ruan X."/>
            <person name="Zhao L."/>
            <person name="Wei J."/>
            <person name="Que T."/>
            <person name="Du C."/>
            <person name="Cheng J."/>
            <person name="Dai P."/>
            <person name="Han X."/>
            <person name="Huang E."/>
            <person name="Gao Y."/>
            <person name="Liu J."/>
            <person name="Shao H."/>
            <person name="Ye R."/>
            <person name="Li L."/>
            <person name="Wei W."/>
            <person name="Wang X."/>
            <person name="Wang C."/>
            <person name="Huo Q."/>
            <person name="Li W."/>
            <person name="Guo W."/>
            <person name="Chen H."/>
            <person name="Chen S."/>
            <person name="Zhou L."/>
            <person name="Zhou L."/>
            <person name="Ni X."/>
            <person name="Tian J."/>
            <person name="Zhou Y."/>
            <person name="Sheng Y."/>
            <person name="Liu T."/>
            <person name="Pan Y."/>
            <person name="Xia L."/>
            <person name="Li J."/>
            <person name="Zhao F."/>
            <person name="Cao W."/>
        </authorList>
    </citation>
    <scope>NUCLEOTIDE SEQUENCE</scope>
    <source>
        <strain evidence="1">Rmic-2018</strain>
        <tissue evidence="1">Larvae</tissue>
    </source>
</reference>
<proteinExistence type="predicted"/>
<name>A0A9J6E2F2_RHIMP</name>
<dbReference type="InterPro" id="IPR051055">
    <property type="entry name" value="PIF1_helicase"/>
</dbReference>
<gene>
    <name evidence="1" type="ORF">HPB51_017438</name>
</gene>
<dbReference type="PANTHER" id="PTHR47642">
    <property type="entry name" value="ATP-DEPENDENT DNA HELICASE"/>
    <property type="match status" value="1"/>
</dbReference>
<dbReference type="Proteomes" id="UP000821866">
    <property type="component" value="Chromosome 4"/>
</dbReference>
<evidence type="ECO:0000313" key="2">
    <source>
        <dbReference type="Proteomes" id="UP000821866"/>
    </source>
</evidence>
<protein>
    <submittedName>
        <fullName evidence="1">Uncharacterized protein</fullName>
    </submittedName>
</protein>
<reference evidence="1" key="1">
    <citation type="journal article" date="2020" name="Cell">
        <title>Large-Scale Comparative Analyses of Tick Genomes Elucidate Their Genetic Diversity and Vector Capacities.</title>
        <authorList>
            <consortium name="Tick Genome and Microbiome Consortium (TIGMIC)"/>
            <person name="Jia N."/>
            <person name="Wang J."/>
            <person name="Shi W."/>
            <person name="Du L."/>
            <person name="Sun Y."/>
            <person name="Zhan W."/>
            <person name="Jiang J.F."/>
            <person name="Wang Q."/>
            <person name="Zhang B."/>
            <person name="Ji P."/>
            <person name="Bell-Sakyi L."/>
            <person name="Cui X.M."/>
            <person name="Yuan T.T."/>
            <person name="Jiang B.G."/>
            <person name="Yang W.F."/>
            <person name="Lam T.T."/>
            <person name="Chang Q.C."/>
            <person name="Ding S.J."/>
            <person name="Wang X.J."/>
            <person name="Zhu J.G."/>
            <person name="Ruan X.D."/>
            <person name="Zhao L."/>
            <person name="Wei J.T."/>
            <person name="Ye R.Z."/>
            <person name="Que T.C."/>
            <person name="Du C.H."/>
            <person name="Zhou Y.H."/>
            <person name="Cheng J.X."/>
            <person name="Dai P.F."/>
            <person name="Guo W.B."/>
            <person name="Han X.H."/>
            <person name="Huang E.J."/>
            <person name="Li L.F."/>
            <person name="Wei W."/>
            <person name="Gao Y.C."/>
            <person name="Liu J.Z."/>
            <person name="Shao H.Z."/>
            <person name="Wang X."/>
            <person name="Wang C.C."/>
            <person name="Yang T.C."/>
            <person name="Huo Q.B."/>
            <person name="Li W."/>
            <person name="Chen H.Y."/>
            <person name="Chen S.E."/>
            <person name="Zhou L.G."/>
            <person name="Ni X.B."/>
            <person name="Tian J.H."/>
            <person name="Sheng Y."/>
            <person name="Liu T."/>
            <person name="Pan Y.S."/>
            <person name="Xia L.Y."/>
            <person name="Li J."/>
            <person name="Zhao F."/>
            <person name="Cao W.C."/>
        </authorList>
    </citation>
    <scope>NUCLEOTIDE SEQUENCE</scope>
    <source>
        <strain evidence="1">Rmic-2018</strain>
    </source>
</reference>
<dbReference type="AlphaFoldDB" id="A0A9J6E2F2"/>
<evidence type="ECO:0000313" key="1">
    <source>
        <dbReference type="EMBL" id="KAH8028478.1"/>
    </source>
</evidence>